<dbReference type="InterPro" id="IPR006315">
    <property type="entry name" value="OM_autotransptr_brl_dom"/>
</dbReference>
<dbReference type="InterPro" id="IPR005546">
    <property type="entry name" value="Autotransporte_beta"/>
</dbReference>
<dbReference type="InterPro" id="IPR036709">
    <property type="entry name" value="Autotransporte_beta_dom_sf"/>
</dbReference>
<feature type="non-terminal residue" evidence="2">
    <location>
        <position position="1"/>
    </location>
</feature>
<comment type="caution">
    <text evidence="2">The sequence shown here is derived from an EMBL/GenBank/DDBJ whole genome shotgun (WGS) entry which is preliminary data.</text>
</comment>
<dbReference type="NCBIfam" id="TIGR01414">
    <property type="entry name" value="autotrans_barl"/>
    <property type="match status" value="1"/>
</dbReference>
<sequence length="125" mass="13519">YHVRSDGYSAGHGIKVEDSDATAVEFPIGAKLAKSFETAGGMTVAPTFSLAVVPTVADRDIDSKVKFAGATGQYNFTFADDVQVRSQLGVQAAKDNFRFGLNAGYDWGNEERSDLSVQARLKYLF</sequence>
<evidence type="ECO:0000313" key="3">
    <source>
        <dbReference type="Proteomes" id="UP000777002"/>
    </source>
</evidence>
<dbReference type="Pfam" id="PF03797">
    <property type="entry name" value="Autotransporter"/>
    <property type="match status" value="1"/>
</dbReference>
<evidence type="ECO:0000313" key="2">
    <source>
        <dbReference type="EMBL" id="MBM6928754.1"/>
    </source>
</evidence>
<feature type="domain" description="Autotransporter" evidence="1">
    <location>
        <begin position="2"/>
        <end position="103"/>
    </location>
</feature>
<dbReference type="Gene3D" id="2.40.128.130">
    <property type="entry name" value="Autotransporter beta-domain"/>
    <property type="match status" value="1"/>
</dbReference>
<keyword evidence="3" id="KW-1185">Reference proteome</keyword>
<gene>
    <name evidence="2" type="ORF">H5985_05655</name>
</gene>
<reference evidence="2 3" key="1">
    <citation type="journal article" date="2021" name="Sci. Rep.">
        <title>The distribution of antibiotic resistance genes in chicken gut microbiota commensals.</title>
        <authorList>
            <person name="Juricova H."/>
            <person name="Matiasovicova J."/>
            <person name="Kubasova T."/>
            <person name="Cejkova D."/>
            <person name="Rychlik I."/>
        </authorList>
    </citation>
    <scope>NUCLEOTIDE SEQUENCE [LARGE SCALE GENOMIC DNA]</scope>
    <source>
        <strain evidence="2 3">An562</strain>
    </source>
</reference>
<dbReference type="SUPFAM" id="SSF103515">
    <property type="entry name" value="Autotransporter"/>
    <property type="match status" value="1"/>
</dbReference>
<evidence type="ECO:0000259" key="1">
    <source>
        <dbReference type="Pfam" id="PF03797"/>
    </source>
</evidence>
<dbReference type="EMBL" id="JACJKX010000008">
    <property type="protein sequence ID" value="MBM6928754.1"/>
    <property type="molecule type" value="Genomic_DNA"/>
</dbReference>
<organism evidence="2 3">
    <name type="scientific">Parasutterella secunda</name>
    <dbReference type="NCBI Taxonomy" id="626947"/>
    <lineage>
        <taxon>Bacteria</taxon>
        <taxon>Pseudomonadati</taxon>
        <taxon>Pseudomonadota</taxon>
        <taxon>Betaproteobacteria</taxon>
        <taxon>Burkholderiales</taxon>
        <taxon>Sutterellaceae</taxon>
        <taxon>Parasutterella</taxon>
    </lineage>
</organism>
<protein>
    <submittedName>
        <fullName evidence="2">Autotransporter domain-containing protein</fullName>
    </submittedName>
</protein>
<name>A0ABS2GTQ3_9BURK</name>
<proteinExistence type="predicted"/>
<accession>A0ABS2GTQ3</accession>
<dbReference type="RefSeq" id="WP_205050342.1">
    <property type="nucleotide sequence ID" value="NZ_JACJKX010000008.1"/>
</dbReference>
<dbReference type="Proteomes" id="UP000777002">
    <property type="component" value="Unassembled WGS sequence"/>
</dbReference>